<feature type="domain" description="Organic solvent tolerance-like N-terminal" evidence="6">
    <location>
        <begin position="31"/>
        <end position="140"/>
    </location>
</feature>
<protein>
    <recommendedName>
        <fullName evidence="4">Lipopolysaccharide export system protein LptA</fullName>
    </recommendedName>
</protein>
<dbReference type="InterPro" id="IPR014340">
    <property type="entry name" value="LptA"/>
</dbReference>
<comment type="subunit">
    <text evidence="4">Component of the lipopolysaccharide transport and assembly complex.</text>
</comment>
<dbReference type="Gene3D" id="2.60.450.10">
    <property type="entry name" value="Lipopolysaccharide (LPS) transport protein A like domain"/>
    <property type="match status" value="1"/>
</dbReference>
<evidence type="ECO:0000313" key="8">
    <source>
        <dbReference type="Proteomes" id="UP000824988"/>
    </source>
</evidence>
<dbReference type="RefSeq" id="WP_054773277.1">
    <property type="nucleotide sequence ID" value="NZ_AP019782.1"/>
</dbReference>
<evidence type="ECO:0000256" key="4">
    <source>
        <dbReference type="HAMAP-Rule" id="MF_01914"/>
    </source>
</evidence>
<dbReference type="KEGG" id="moz:MoryE10_18020"/>
<dbReference type="GO" id="GO:0043165">
    <property type="term" value="P:Gram-negative-bacterium-type cell outer membrane assembly"/>
    <property type="evidence" value="ECO:0007669"/>
    <property type="project" value="UniProtKB-UniRule"/>
</dbReference>
<feature type="region of interest" description="Disordered" evidence="5">
    <location>
        <begin position="143"/>
        <end position="184"/>
    </location>
</feature>
<reference evidence="7" key="1">
    <citation type="submission" date="2019-06" db="EMBL/GenBank/DDBJ databases">
        <title>Complete genome sequence of Methylogaea oryzae strain JCM16910.</title>
        <authorList>
            <person name="Asakawa S."/>
        </authorList>
    </citation>
    <scope>NUCLEOTIDE SEQUENCE</scope>
    <source>
        <strain evidence="7">E10</strain>
    </source>
</reference>
<keyword evidence="1 4" id="KW-0813">Transport</keyword>
<dbReference type="HAMAP" id="MF_01914">
    <property type="entry name" value="LPS_assembly_LptA"/>
    <property type="match status" value="1"/>
</dbReference>
<evidence type="ECO:0000256" key="1">
    <source>
        <dbReference type="ARBA" id="ARBA00022448"/>
    </source>
</evidence>
<dbReference type="Pfam" id="PF03968">
    <property type="entry name" value="LptD_N"/>
    <property type="match status" value="1"/>
</dbReference>
<dbReference type="PANTHER" id="PTHR36504:SF1">
    <property type="entry name" value="LIPOPOLYSACCHARIDE EXPORT SYSTEM PROTEIN LPTA"/>
    <property type="match status" value="1"/>
</dbReference>
<dbReference type="GO" id="GO:0015920">
    <property type="term" value="P:lipopolysaccharide transport"/>
    <property type="evidence" value="ECO:0007669"/>
    <property type="project" value="UniProtKB-UniRule"/>
</dbReference>
<dbReference type="Proteomes" id="UP000824988">
    <property type="component" value="Chromosome"/>
</dbReference>
<evidence type="ECO:0000313" key="7">
    <source>
        <dbReference type="EMBL" id="BBL71196.1"/>
    </source>
</evidence>
<organism evidence="7 8">
    <name type="scientific">Methylogaea oryzae</name>
    <dbReference type="NCBI Taxonomy" id="1295382"/>
    <lineage>
        <taxon>Bacteria</taxon>
        <taxon>Pseudomonadati</taxon>
        <taxon>Pseudomonadota</taxon>
        <taxon>Gammaproteobacteria</taxon>
        <taxon>Methylococcales</taxon>
        <taxon>Methylococcaceae</taxon>
        <taxon>Methylogaea</taxon>
    </lineage>
</organism>
<evidence type="ECO:0000259" key="6">
    <source>
        <dbReference type="Pfam" id="PF03968"/>
    </source>
</evidence>
<evidence type="ECO:0000256" key="3">
    <source>
        <dbReference type="ARBA" id="ARBA00022764"/>
    </source>
</evidence>
<name>A0A8D4VP47_9GAMM</name>
<dbReference type="InterPro" id="IPR005653">
    <property type="entry name" value="OstA-like_N"/>
</dbReference>
<evidence type="ECO:0000256" key="2">
    <source>
        <dbReference type="ARBA" id="ARBA00022729"/>
    </source>
</evidence>
<dbReference type="GO" id="GO:0030288">
    <property type="term" value="C:outer membrane-bounded periplasmic space"/>
    <property type="evidence" value="ECO:0007669"/>
    <property type="project" value="TreeGrafter"/>
</dbReference>
<evidence type="ECO:0000256" key="5">
    <source>
        <dbReference type="SAM" id="MobiDB-lite"/>
    </source>
</evidence>
<dbReference type="NCBIfam" id="TIGR03002">
    <property type="entry name" value="outer_YhbN_LptA"/>
    <property type="match status" value="1"/>
</dbReference>
<feature type="signal peptide" evidence="4">
    <location>
        <begin position="1"/>
        <end position="21"/>
    </location>
</feature>
<sequence precursor="true">MNFNHRPWLLLALLTPLAAQALESDAKEPIYVDSDTATYDDQKGIAIYTGNVHSVQGSLVTDSDQMTVYLNQGKIDKIFGVGNPVHIVQTQEEGKGTIDATSLKAEYYPNEHRLILIDNAIVLQSGNIYKSDRIEYDTQNSVAVAGESTSSKKRVHTIIGPKSSDPAAQPAPAPAPATSPAKKR</sequence>
<dbReference type="InterPro" id="IPR052037">
    <property type="entry name" value="LPS_export_LptA"/>
</dbReference>
<gene>
    <name evidence="7" type="primary">lptA_1</name>
    <name evidence="4" type="synonym">lptA</name>
    <name evidence="7" type="ORF">MoryE10_18020</name>
</gene>
<keyword evidence="3 4" id="KW-0574">Periplasm</keyword>
<comment type="function">
    <text evidence="4">Involved in the assembly of lipopolysaccharide (LPS). Required for the translocation of LPS from the inner membrane to the outer membrane. May form a bridge between the inner membrane and the outer membrane, via interactions with LptC and LptD, thereby facilitating LPS transfer across the periplasm.</text>
</comment>
<dbReference type="GO" id="GO:0017089">
    <property type="term" value="F:glycolipid transfer activity"/>
    <property type="evidence" value="ECO:0007669"/>
    <property type="project" value="TreeGrafter"/>
</dbReference>
<keyword evidence="8" id="KW-1185">Reference proteome</keyword>
<accession>A0A8D4VP47</accession>
<feature type="chain" id="PRO_5035017064" description="Lipopolysaccharide export system protein LptA" evidence="4">
    <location>
        <begin position="22"/>
        <end position="184"/>
    </location>
</feature>
<dbReference type="PANTHER" id="PTHR36504">
    <property type="entry name" value="LIPOPOLYSACCHARIDE EXPORT SYSTEM PROTEIN LPTA"/>
    <property type="match status" value="1"/>
</dbReference>
<dbReference type="GO" id="GO:0001530">
    <property type="term" value="F:lipopolysaccharide binding"/>
    <property type="evidence" value="ECO:0007669"/>
    <property type="project" value="InterPro"/>
</dbReference>
<keyword evidence="2 4" id="KW-0732">Signal</keyword>
<proteinExistence type="inferred from homology"/>
<dbReference type="GO" id="GO:0009279">
    <property type="term" value="C:cell outer membrane"/>
    <property type="evidence" value="ECO:0007669"/>
    <property type="project" value="TreeGrafter"/>
</dbReference>
<comment type="similarity">
    <text evidence="4">Belongs to the LptA family.</text>
</comment>
<dbReference type="EMBL" id="AP019782">
    <property type="protein sequence ID" value="BBL71196.1"/>
    <property type="molecule type" value="Genomic_DNA"/>
</dbReference>
<comment type="subcellular location">
    <subcellularLocation>
        <location evidence="4">Periplasm</location>
    </subcellularLocation>
</comment>
<dbReference type="AlphaFoldDB" id="A0A8D4VP47"/>